<evidence type="ECO:0000259" key="2">
    <source>
        <dbReference type="Pfam" id="PF09423"/>
    </source>
</evidence>
<dbReference type="AlphaFoldDB" id="A0AB34J0J7"/>
<dbReference type="Pfam" id="PF09423">
    <property type="entry name" value="PhoD"/>
    <property type="match status" value="1"/>
</dbReference>
<proteinExistence type="predicted"/>
<dbReference type="InterPro" id="IPR038607">
    <property type="entry name" value="PhoD-like_sf"/>
</dbReference>
<feature type="domain" description="PhoD-like phosphatase metallophosphatase" evidence="2">
    <location>
        <begin position="17"/>
        <end position="258"/>
    </location>
</feature>
<organism evidence="3 4">
    <name type="scientific">Prymnesium parvum</name>
    <name type="common">Toxic golden alga</name>
    <dbReference type="NCBI Taxonomy" id="97485"/>
    <lineage>
        <taxon>Eukaryota</taxon>
        <taxon>Haptista</taxon>
        <taxon>Haptophyta</taxon>
        <taxon>Prymnesiophyceae</taxon>
        <taxon>Prymnesiales</taxon>
        <taxon>Prymnesiaceae</taxon>
        <taxon>Prymnesium</taxon>
    </lineage>
</organism>
<reference evidence="3 4" key="1">
    <citation type="journal article" date="2024" name="Science">
        <title>Giant polyketide synthase enzymes in the biosynthesis of giant marine polyether toxins.</title>
        <authorList>
            <person name="Fallon T.R."/>
            <person name="Shende V.V."/>
            <person name="Wierzbicki I.H."/>
            <person name="Pendleton A.L."/>
            <person name="Watervoot N.F."/>
            <person name="Auber R.P."/>
            <person name="Gonzalez D.J."/>
            <person name="Wisecaver J.H."/>
            <person name="Moore B.S."/>
        </authorList>
    </citation>
    <scope>NUCLEOTIDE SEQUENCE [LARGE SCALE GENOMIC DNA]</scope>
    <source>
        <strain evidence="3 4">12B1</strain>
    </source>
</reference>
<keyword evidence="4" id="KW-1185">Reference proteome</keyword>
<comment type="caution">
    <text evidence="3">The sequence shown here is derived from an EMBL/GenBank/DDBJ whole genome shotgun (WGS) entry which is preliminary data.</text>
</comment>
<name>A0AB34J0J7_PRYPA</name>
<feature type="transmembrane region" description="Helical" evidence="1">
    <location>
        <begin position="379"/>
        <end position="407"/>
    </location>
</feature>
<protein>
    <recommendedName>
        <fullName evidence="2">PhoD-like phosphatase metallophosphatase domain-containing protein</fullName>
    </recommendedName>
</protein>
<evidence type="ECO:0000313" key="3">
    <source>
        <dbReference type="EMBL" id="KAL1508804.1"/>
    </source>
</evidence>
<dbReference type="EMBL" id="JBGBPQ010000016">
    <property type="protein sequence ID" value="KAL1508804.1"/>
    <property type="molecule type" value="Genomic_DNA"/>
</dbReference>
<dbReference type="PANTHER" id="PTHR33987">
    <property type="entry name" value="CALCINEURIN-LIKE METALLO-PHOSPHOESTERASE SUPERFAMILY PROTEIN"/>
    <property type="match status" value="1"/>
</dbReference>
<dbReference type="SUPFAM" id="SSF56300">
    <property type="entry name" value="Metallo-dependent phosphatases"/>
    <property type="match status" value="1"/>
</dbReference>
<evidence type="ECO:0000256" key="1">
    <source>
        <dbReference type="SAM" id="Phobius"/>
    </source>
</evidence>
<dbReference type="InterPro" id="IPR018946">
    <property type="entry name" value="PhoD-like_MPP"/>
</dbReference>
<evidence type="ECO:0000313" key="4">
    <source>
        <dbReference type="Proteomes" id="UP001515480"/>
    </source>
</evidence>
<keyword evidence="1" id="KW-0812">Transmembrane</keyword>
<dbReference type="PANTHER" id="PTHR33987:SF1">
    <property type="entry name" value="CALCINEURIN-LIKE METALLO-PHOSPHOESTERASE SUPERFAMILY PROTEIN"/>
    <property type="match status" value="1"/>
</dbReference>
<keyword evidence="1" id="KW-1133">Transmembrane helix</keyword>
<dbReference type="InterPro" id="IPR029052">
    <property type="entry name" value="Metallo-depent_PP-like"/>
</dbReference>
<sequence length="425" mass="46869">MATLAFGSCNKQFRPQPLWPHILRRNPRLFVWAGDNVYHDTRRGATFTPAPLEQMKANYALQLAHPGYTRLRAAVEVDGTWDDHDYGLNDAGDDYANRTASQALFLDFLGEPEHSARRRRQGVFSSRELALHGGGTLKLILLDVRFHRSAYRRDGGGSMLGEDQWRWLEAQLRNSSAAAHVIVSGVQLLPEHRYIAEGWYRFAAERARLLELVLSSGARAPLLVSGDVHFAELSEARCFNPRGEAASLVELTTSGMTHGWGARFAYAPSAVPALGSLEGVAEGWVGWALLHLTQALMPFAYLQRDARDARPLYYAGINFGELELDGSRVVSRVLNEGGEVVLEASHSLQSLGAAAAAARDGPWRCEGHRGPVPKWRHDLALGVLVALVLSAVFVAPMGILCCFCRALRRKISTRRTAPSLKKKLS</sequence>
<keyword evidence="1" id="KW-0472">Membrane</keyword>
<gene>
    <name evidence="3" type="ORF">AB1Y20_004899</name>
</gene>
<dbReference type="CDD" id="cd07389">
    <property type="entry name" value="MPP_PhoD"/>
    <property type="match status" value="1"/>
</dbReference>
<accession>A0AB34J0J7</accession>
<dbReference type="Gene3D" id="3.60.21.70">
    <property type="entry name" value="PhoD-like phosphatase"/>
    <property type="match status" value="1"/>
</dbReference>
<dbReference type="Proteomes" id="UP001515480">
    <property type="component" value="Unassembled WGS sequence"/>
</dbReference>